<sequence>MKNVFRSILSVSMAIVVLLSTVSFSVDMHYCGDTLVDVALNTKATTCGMESMQNLSSESSITKNGCCTDHKVVVDGQDELNSSPSQLTLDNQLFLSSFVYVYNSLFETLPKQVTPFQDYHPPTLVSDIQVDYETFLI</sequence>
<proteinExistence type="predicted"/>
<evidence type="ECO:0008006" key="4">
    <source>
        <dbReference type="Google" id="ProtNLM"/>
    </source>
</evidence>
<evidence type="ECO:0000256" key="1">
    <source>
        <dbReference type="SAM" id="SignalP"/>
    </source>
</evidence>
<dbReference type="InterPro" id="IPR058060">
    <property type="entry name" value="HYC_CC_PP"/>
</dbReference>
<evidence type="ECO:0000313" key="2">
    <source>
        <dbReference type="EMBL" id="MFB9054238.1"/>
    </source>
</evidence>
<keyword evidence="3" id="KW-1185">Reference proteome</keyword>
<evidence type="ECO:0000313" key="3">
    <source>
        <dbReference type="Proteomes" id="UP001589605"/>
    </source>
</evidence>
<dbReference type="EMBL" id="JBHMEZ010000012">
    <property type="protein sequence ID" value="MFB9054238.1"/>
    <property type="molecule type" value="Genomic_DNA"/>
</dbReference>
<dbReference type="RefSeq" id="WP_382383731.1">
    <property type="nucleotide sequence ID" value="NZ_JBHMEZ010000012.1"/>
</dbReference>
<reference evidence="2 3" key="1">
    <citation type="submission" date="2024-09" db="EMBL/GenBank/DDBJ databases">
        <authorList>
            <person name="Sun Q."/>
            <person name="Mori K."/>
        </authorList>
    </citation>
    <scope>NUCLEOTIDE SEQUENCE [LARGE SCALE GENOMIC DNA]</scope>
    <source>
        <strain evidence="2 3">CECT 8286</strain>
    </source>
</reference>
<accession>A0ABV5F484</accession>
<name>A0ABV5F484_9FLAO</name>
<organism evidence="2 3">
    <name type="scientific">Formosa undariae</name>
    <dbReference type="NCBI Taxonomy" id="1325436"/>
    <lineage>
        <taxon>Bacteria</taxon>
        <taxon>Pseudomonadati</taxon>
        <taxon>Bacteroidota</taxon>
        <taxon>Flavobacteriia</taxon>
        <taxon>Flavobacteriales</taxon>
        <taxon>Flavobacteriaceae</taxon>
        <taxon>Formosa</taxon>
    </lineage>
</organism>
<dbReference type="InterPro" id="IPR058512">
    <property type="entry name" value="DUF8199"/>
</dbReference>
<dbReference type="Proteomes" id="UP001589605">
    <property type="component" value="Unassembled WGS sequence"/>
</dbReference>
<dbReference type="NCBIfam" id="NF047658">
    <property type="entry name" value="HYC_CC_PP"/>
    <property type="match status" value="1"/>
</dbReference>
<feature type="signal peptide" evidence="1">
    <location>
        <begin position="1"/>
        <end position="25"/>
    </location>
</feature>
<keyword evidence="1" id="KW-0732">Signal</keyword>
<feature type="chain" id="PRO_5045454787" description="Secreted protein" evidence="1">
    <location>
        <begin position="26"/>
        <end position="137"/>
    </location>
</feature>
<gene>
    <name evidence="2" type="ORF">ACFFVB_14215</name>
</gene>
<comment type="caution">
    <text evidence="2">The sequence shown here is derived from an EMBL/GenBank/DDBJ whole genome shotgun (WGS) entry which is preliminary data.</text>
</comment>
<dbReference type="Pfam" id="PF26622">
    <property type="entry name" value="DUF8199"/>
    <property type="match status" value="1"/>
</dbReference>
<protein>
    <recommendedName>
        <fullName evidence="4">Secreted protein</fullName>
    </recommendedName>
</protein>